<dbReference type="Pfam" id="PF00472">
    <property type="entry name" value="RF-1"/>
    <property type="match status" value="1"/>
</dbReference>
<dbReference type="InterPro" id="IPR045853">
    <property type="entry name" value="Pep_chain_release_fac_I_sf"/>
</dbReference>
<name>A0A7W6VH37_RHIET</name>
<keyword evidence="13" id="KW-0175">Coiled coil</keyword>
<dbReference type="InterPro" id="IPR017509">
    <property type="entry name" value="PrfH"/>
</dbReference>
<reference evidence="17 18" key="1">
    <citation type="submission" date="2020-08" db="EMBL/GenBank/DDBJ databases">
        <title>Genomic Encyclopedia of Type Strains, Phase IV (KMG-V): Genome sequencing to study the core and pangenomes of soil and plant-associated prokaryotes.</title>
        <authorList>
            <person name="Whitman W."/>
        </authorList>
    </citation>
    <scope>NUCLEOTIDE SEQUENCE [LARGE SCALE GENOMIC DNA]</scope>
    <source>
        <strain evidence="15 18">SEMIA 471</strain>
        <strain evidence="16 17">SEMIA 489</strain>
    </source>
</reference>
<feature type="active site" description="GMP-histidine intermediate" evidence="9">
    <location>
        <position position="265"/>
    </location>
</feature>
<evidence type="ECO:0000256" key="9">
    <source>
        <dbReference type="PIRSR" id="PIRSR601233-1"/>
    </source>
</evidence>
<keyword evidence="3 11" id="KW-0479">Metal-binding</keyword>
<feature type="binding site" evidence="10">
    <location>
        <begin position="109"/>
        <end position="113"/>
    </location>
    <ligand>
        <name>GMP</name>
        <dbReference type="ChEBI" id="CHEBI:58115"/>
    </ligand>
</feature>
<evidence type="ECO:0000256" key="2">
    <source>
        <dbReference type="ARBA" id="ARBA00022598"/>
    </source>
</evidence>
<evidence type="ECO:0000256" key="7">
    <source>
        <dbReference type="ARBA" id="ARBA00023211"/>
    </source>
</evidence>
<evidence type="ECO:0000256" key="8">
    <source>
        <dbReference type="ARBA" id="ARBA00047746"/>
    </source>
</evidence>
<feature type="binding site" evidence="11">
    <location>
        <position position="139"/>
    </location>
    <ligand>
        <name>Mn(2+)</name>
        <dbReference type="ChEBI" id="CHEBI:29035"/>
        <label>2</label>
    </ligand>
</feature>
<accession>A0A7W6VH37</accession>
<proteinExistence type="inferred from homology"/>
<feature type="binding site" evidence="11">
    <location>
        <position position="212"/>
    </location>
    <ligand>
        <name>Mn(2+)</name>
        <dbReference type="ChEBI" id="CHEBI:29035"/>
        <label>2</label>
    </ligand>
</feature>
<dbReference type="SUPFAM" id="SSF75620">
    <property type="entry name" value="Release factor"/>
    <property type="match status" value="1"/>
</dbReference>
<dbReference type="InterPro" id="IPR000352">
    <property type="entry name" value="Pep_chain_release_fac_I"/>
</dbReference>
<feature type="domain" description="Prokaryotic-type class I peptide chain release factors" evidence="14">
    <location>
        <begin position="475"/>
        <end position="555"/>
    </location>
</feature>
<dbReference type="Gene3D" id="3.30.160.20">
    <property type="match status" value="1"/>
</dbReference>
<dbReference type="InterPro" id="IPR036025">
    <property type="entry name" value="RtcB-like_sf"/>
</dbReference>
<evidence type="ECO:0000256" key="12">
    <source>
        <dbReference type="RuleBase" id="RU371113"/>
    </source>
</evidence>
<dbReference type="EMBL" id="JACIHU010000015">
    <property type="protein sequence ID" value="MBB4482945.1"/>
    <property type="molecule type" value="Genomic_DNA"/>
</dbReference>
<dbReference type="InterPro" id="IPR001233">
    <property type="entry name" value="RtcB"/>
</dbReference>
<keyword evidence="2 12" id="KW-0436">Ligase</keyword>
<evidence type="ECO:0000313" key="15">
    <source>
        <dbReference type="EMBL" id="MBB4482945.1"/>
    </source>
</evidence>
<dbReference type="GO" id="GO:0170057">
    <property type="term" value="F:RNA ligase (GTP) activity"/>
    <property type="evidence" value="ECO:0007669"/>
    <property type="project" value="UniProtKB-EC"/>
</dbReference>
<evidence type="ECO:0000256" key="3">
    <source>
        <dbReference type="ARBA" id="ARBA00022723"/>
    </source>
</evidence>
<dbReference type="GO" id="GO:0005525">
    <property type="term" value="F:GTP binding"/>
    <property type="evidence" value="ECO:0007669"/>
    <property type="project" value="UniProtKB-KW"/>
</dbReference>
<evidence type="ECO:0000313" key="17">
    <source>
        <dbReference type="Proteomes" id="UP000523431"/>
    </source>
</evidence>
<dbReference type="GO" id="GO:0046872">
    <property type="term" value="F:metal ion binding"/>
    <property type="evidence" value="ECO:0007669"/>
    <property type="project" value="UniProtKB-UniRule"/>
</dbReference>
<feature type="binding site" evidence="11">
    <location>
        <position position="110"/>
    </location>
    <ligand>
        <name>Mn(2+)</name>
        <dbReference type="ChEBI" id="CHEBI:29035"/>
        <label>1</label>
    </ligand>
</feature>
<keyword evidence="6 10" id="KW-0342">GTP-binding</keyword>
<evidence type="ECO:0000313" key="18">
    <source>
        <dbReference type="Proteomes" id="UP000557344"/>
    </source>
</evidence>
<feature type="binding site" evidence="10">
    <location>
        <position position="247"/>
    </location>
    <ligand>
        <name>GMP</name>
        <dbReference type="ChEBI" id="CHEBI:58115"/>
    </ligand>
</feature>
<feature type="binding site" evidence="10">
    <location>
        <begin position="265"/>
        <end position="268"/>
    </location>
    <ligand>
        <name>GMP</name>
        <dbReference type="ChEBI" id="CHEBI:58115"/>
    </ligand>
</feature>
<evidence type="ECO:0000256" key="4">
    <source>
        <dbReference type="ARBA" id="ARBA00022741"/>
    </source>
</evidence>
<dbReference type="GO" id="GO:0003747">
    <property type="term" value="F:translation release factor activity"/>
    <property type="evidence" value="ECO:0007669"/>
    <property type="project" value="InterPro"/>
</dbReference>
<dbReference type="GO" id="GO:0006396">
    <property type="term" value="P:RNA processing"/>
    <property type="evidence" value="ECO:0007669"/>
    <property type="project" value="InterPro"/>
</dbReference>
<comment type="catalytic activity">
    <reaction evidence="8">
        <text>a 3'-end 3'-phospho-ribonucleotide-RNA + a 5'-end dephospho-ribonucleoside-RNA + GTP = a ribonucleotidyl-ribonucleotide-RNA + GMP + diphosphate</text>
        <dbReference type="Rhea" id="RHEA:68076"/>
        <dbReference type="Rhea" id="RHEA-COMP:10463"/>
        <dbReference type="Rhea" id="RHEA-COMP:13936"/>
        <dbReference type="Rhea" id="RHEA-COMP:17355"/>
        <dbReference type="ChEBI" id="CHEBI:33019"/>
        <dbReference type="ChEBI" id="CHEBI:37565"/>
        <dbReference type="ChEBI" id="CHEBI:58115"/>
        <dbReference type="ChEBI" id="CHEBI:83062"/>
        <dbReference type="ChEBI" id="CHEBI:138284"/>
        <dbReference type="ChEBI" id="CHEBI:173118"/>
        <dbReference type="EC" id="6.5.1.8"/>
    </reaction>
</comment>
<dbReference type="Gene3D" id="3.30.70.1660">
    <property type="match status" value="1"/>
</dbReference>
<dbReference type="PANTHER" id="PTHR11118:SF1">
    <property type="entry name" value="RNA-SPLICING LIGASE RTCB HOMOLOG"/>
    <property type="match status" value="1"/>
</dbReference>
<dbReference type="Pfam" id="PF01139">
    <property type="entry name" value="RtcB"/>
    <property type="match status" value="2"/>
</dbReference>
<dbReference type="GO" id="GO:0042245">
    <property type="term" value="P:RNA repair"/>
    <property type="evidence" value="ECO:0007669"/>
    <property type="project" value="UniProtKB-KW"/>
</dbReference>
<feature type="binding site" evidence="10">
    <location>
        <begin position="212"/>
        <end position="213"/>
    </location>
    <ligand>
        <name>GMP</name>
        <dbReference type="ChEBI" id="CHEBI:58115"/>
    </ligand>
</feature>
<feature type="coiled-coil region" evidence="13">
    <location>
        <begin position="525"/>
        <end position="552"/>
    </location>
</feature>
<evidence type="ECO:0000256" key="10">
    <source>
        <dbReference type="PIRSR" id="PIRSR601233-2"/>
    </source>
</evidence>
<dbReference type="NCBIfam" id="TIGR03072">
    <property type="entry name" value="release_prfH"/>
    <property type="match status" value="1"/>
</dbReference>
<keyword evidence="4 10" id="KW-0547">Nucleotide-binding</keyword>
<comment type="subunit">
    <text evidence="12">Monomer.</text>
</comment>
<evidence type="ECO:0000313" key="16">
    <source>
        <dbReference type="EMBL" id="MBB4538773.1"/>
    </source>
</evidence>
<gene>
    <name evidence="12" type="primary">rtcB</name>
    <name evidence="15" type="ORF">GGE46_005561</name>
    <name evidence="16" type="ORF">GGE57_005557</name>
</gene>
<comment type="similarity">
    <text evidence="12">Belongs to the RtcB family.</text>
</comment>
<sequence>MDQLAEMSRLPGVSEIAAFPDLHPGKYGATGVALLSSRLHPLLIGNDIGCGMSLFGLDLPLRKLKIDKAAERLRRLEAQAIGEGRGWLAETGLPADLAPDALGTIGGGNHFCELQAVEDVAEGGQAAGLDGQGLYLLVHSGSRAVGAAVFSQTLAAHSELASGLDPGLEAGAAWLASHDRCVAWASLNRRLVAVRAAAALRADLRLIADIPHNLVRRSDRGFVHYKGAAAVAPGGLAPVAGSRASLSHVVVASADIGRSLGGISHGAGRKYDRATMHGRVGRNRSERKQLLRDSWGGIAICDDRALVIEEAASAYKDAGQVVGDLEKAGLVVGLASLRPLVTFKKAVDEAEVEQRRRKPEYRRQGGRSQSAIDLLVTSGNGPVECRMALSAFLAILEREAIGLGCTFEKSLGPMPDRHGAKSAIVSLDGLEAERIAGGYCGTIRFTFKSPVRPGHKRQNWYVAVQRIEVGPEGGEVTIDPADLRFETLRAGGPGGQHQNTTDSAVRVLHRPTGLVVTARDERSQHRNKALALRRLEAMLRQVEAEKQEAVKSGRFIANRTIERGNAVKAFKL</sequence>
<dbReference type="SUPFAM" id="SSF103365">
    <property type="entry name" value="Hypothetical protein PH1602"/>
    <property type="match status" value="1"/>
</dbReference>
<dbReference type="AlphaFoldDB" id="A0A7W6VH37"/>
<evidence type="ECO:0000256" key="11">
    <source>
        <dbReference type="PIRSR" id="PIRSR601233-3"/>
    </source>
</evidence>
<dbReference type="PANTHER" id="PTHR11118">
    <property type="entry name" value="RNA-SPLICING LIGASE RTCB HOMOLOG"/>
    <property type="match status" value="1"/>
</dbReference>
<dbReference type="Proteomes" id="UP000523431">
    <property type="component" value="Unassembled WGS sequence"/>
</dbReference>
<evidence type="ECO:0000256" key="1">
    <source>
        <dbReference type="ARBA" id="ARBA00010835"/>
    </source>
</evidence>
<comment type="cofactor">
    <cofactor evidence="11 12">
        <name>Mn(2+)</name>
        <dbReference type="ChEBI" id="CHEBI:29035"/>
    </cofactor>
    <text evidence="11 12">Binds 2 manganese ions per subunit.</text>
</comment>
<keyword evidence="7 11" id="KW-0464">Manganese</keyword>
<dbReference type="RefSeq" id="WP_246723384.1">
    <property type="nucleotide sequence ID" value="NZ_JACIHU010000015.1"/>
</dbReference>
<dbReference type="Proteomes" id="UP000557344">
    <property type="component" value="Unassembled WGS sequence"/>
</dbReference>
<evidence type="ECO:0000259" key="14">
    <source>
        <dbReference type="Pfam" id="PF00472"/>
    </source>
</evidence>
<dbReference type="GO" id="GO:0003972">
    <property type="term" value="F:RNA ligase (ATP) activity"/>
    <property type="evidence" value="ECO:0007669"/>
    <property type="project" value="TreeGrafter"/>
</dbReference>
<comment type="similarity">
    <text evidence="1">Belongs to the prokaryotic/mitochondrial release factor family.</text>
</comment>
<keyword evidence="5" id="KW-0692">RNA repair</keyword>
<comment type="caution">
    <text evidence="15">The sequence shown here is derived from an EMBL/GenBank/DDBJ whole genome shotgun (WGS) entry which is preliminary data.</text>
</comment>
<dbReference type="Gene3D" id="3.90.1860.10">
    <property type="entry name" value="tRNA-splicing ligase RtcB"/>
    <property type="match status" value="1"/>
</dbReference>
<dbReference type="EC" id="6.5.1.-" evidence="12"/>
<feature type="binding site" evidence="10">
    <location>
        <position position="344"/>
    </location>
    <ligand>
        <name>GMP</name>
        <dbReference type="ChEBI" id="CHEBI:58115"/>
    </ligand>
</feature>
<organism evidence="15 18">
    <name type="scientific">Rhizobium etli</name>
    <dbReference type="NCBI Taxonomy" id="29449"/>
    <lineage>
        <taxon>Bacteria</taxon>
        <taxon>Pseudomonadati</taxon>
        <taxon>Pseudomonadota</taxon>
        <taxon>Alphaproteobacteria</taxon>
        <taxon>Hyphomicrobiales</taxon>
        <taxon>Rhizobiaceae</taxon>
        <taxon>Rhizobium/Agrobacterium group</taxon>
        <taxon>Rhizobium</taxon>
    </lineage>
</organism>
<dbReference type="EMBL" id="JACIID010000015">
    <property type="protein sequence ID" value="MBB4538773.1"/>
    <property type="molecule type" value="Genomic_DNA"/>
</dbReference>
<protein>
    <recommendedName>
        <fullName evidence="12">tRNA-splicing ligase RtcB</fullName>
        <ecNumber evidence="12">6.5.1.-</ecNumber>
    </recommendedName>
</protein>
<evidence type="ECO:0000256" key="5">
    <source>
        <dbReference type="ARBA" id="ARBA00022800"/>
    </source>
</evidence>
<evidence type="ECO:0000256" key="6">
    <source>
        <dbReference type="ARBA" id="ARBA00023134"/>
    </source>
</evidence>
<evidence type="ECO:0000256" key="13">
    <source>
        <dbReference type="SAM" id="Coils"/>
    </source>
</evidence>